<dbReference type="InterPro" id="IPR011335">
    <property type="entry name" value="Restrct_endonuc-II-like"/>
</dbReference>
<evidence type="ECO:0000313" key="2">
    <source>
        <dbReference type="EMBL" id="NVD43791.1"/>
    </source>
</evidence>
<dbReference type="InterPro" id="IPR003509">
    <property type="entry name" value="UPF0102_YraN-like"/>
</dbReference>
<protein>
    <submittedName>
        <fullName evidence="2">YraN family protein</fullName>
    </submittedName>
</protein>
<dbReference type="Proteomes" id="UP000561438">
    <property type="component" value="Unassembled WGS sequence"/>
</dbReference>
<dbReference type="Pfam" id="PF02021">
    <property type="entry name" value="UPF0102"/>
    <property type="match status" value="1"/>
</dbReference>
<comment type="similarity">
    <text evidence="1">Belongs to the UPF0102 family.</text>
</comment>
<dbReference type="AlphaFoldDB" id="A0A850GW87"/>
<gene>
    <name evidence="2" type="ORF">HUV48_02010</name>
</gene>
<reference evidence="2 3" key="1">
    <citation type="submission" date="2020-06" db="EMBL/GenBank/DDBJ databases">
        <title>Altererythrobacter sp. HHU K3-1.</title>
        <authorList>
            <person name="Zhang D."/>
            <person name="Xue H."/>
        </authorList>
    </citation>
    <scope>NUCLEOTIDE SEQUENCE [LARGE SCALE GENOMIC DNA]</scope>
    <source>
        <strain evidence="2 3">HHU K3-1</strain>
    </source>
</reference>
<comment type="caution">
    <text evidence="2">The sequence shown here is derived from an EMBL/GenBank/DDBJ whole genome shotgun (WGS) entry which is preliminary data.</text>
</comment>
<evidence type="ECO:0000313" key="3">
    <source>
        <dbReference type="Proteomes" id="UP000561438"/>
    </source>
</evidence>
<organism evidence="2 3">
    <name type="scientific">Qipengyuania atrilutea</name>
    <dbReference type="NCBI Taxonomy" id="2744473"/>
    <lineage>
        <taxon>Bacteria</taxon>
        <taxon>Pseudomonadati</taxon>
        <taxon>Pseudomonadota</taxon>
        <taxon>Alphaproteobacteria</taxon>
        <taxon>Sphingomonadales</taxon>
        <taxon>Erythrobacteraceae</taxon>
        <taxon>Qipengyuania</taxon>
    </lineage>
</organism>
<dbReference type="SUPFAM" id="SSF52980">
    <property type="entry name" value="Restriction endonuclease-like"/>
    <property type="match status" value="1"/>
</dbReference>
<keyword evidence="3" id="KW-1185">Reference proteome</keyword>
<accession>A0A850GW87</accession>
<dbReference type="PANTHER" id="PTHR34039:SF1">
    <property type="entry name" value="UPF0102 PROTEIN YRAN"/>
    <property type="match status" value="1"/>
</dbReference>
<sequence length="109" mass="12220">MRGREAEELAADWYAARGWNIVASRVKTKLGEIDLIVQRPGITVFAEVKWRRSADALNLAIDERRLARVAAAVEAVAHEYAEPNDDIRIDVLLLAPGLDPRHIPNAWQP</sequence>
<dbReference type="PANTHER" id="PTHR34039">
    <property type="entry name" value="UPF0102 PROTEIN YRAN"/>
    <property type="match status" value="1"/>
</dbReference>
<dbReference type="EMBL" id="JABWGV010000001">
    <property type="protein sequence ID" value="NVD43791.1"/>
    <property type="molecule type" value="Genomic_DNA"/>
</dbReference>
<dbReference type="GO" id="GO:0003676">
    <property type="term" value="F:nucleic acid binding"/>
    <property type="evidence" value="ECO:0007669"/>
    <property type="project" value="InterPro"/>
</dbReference>
<proteinExistence type="inferred from homology"/>
<dbReference type="InterPro" id="IPR011856">
    <property type="entry name" value="tRNA_endonuc-like_dom_sf"/>
</dbReference>
<name>A0A850GW87_9SPHN</name>
<dbReference type="Gene3D" id="3.40.1350.10">
    <property type="match status" value="1"/>
</dbReference>
<evidence type="ECO:0000256" key="1">
    <source>
        <dbReference type="ARBA" id="ARBA00006738"/>
    </source>
</evidence>